<dbReference type="CDD" id="cd00055">
    <property type="entry name" value="EGF_Lam"/>
    <property type="match status" value="1"/>
</dbReference>
<feature type="coiled-coil region" evidence="10">
    <location>
        <begin position="446"/>
        <end position="473"/>
    </location>
</feature>
<keyword evidence="15" id="KW-1185">Reference proteome</keyword>
<keyword evidence="5 10" id="KW-0175">Coiled coil</keyword>
<protein>
    <recommendedName>
        <fullName evidence="13">Laminin EGF-like domain-containing protein</fullName>
    </recommendedName>
</protein>
<dbReference type="SMART" id="SM00180">
    <property type="entry name" value="EGF_Lam"/>
    <property type="match status" value="1"/>
</dbReference>
<evidence type="ECO:0000256" key="12">
    <source>
        <dbReference type="SAM" id="SignalP"/>
    </source>
</evidence>
<dbReference type="InterPro" id="IPR002049">
    <property type="entry name" value="LE_dom"/>
</dbReference>
<evidence type="ECO:0000256" key="7">
    <source>
        <dbReference type="ARBA" id="ARBA00023180"/>
    </source>
</evidence>
<dbReference type="Pfam" id="PF00053">
    <property type="entry name" value="EGF_laminin"/>
    <property type="match status" value="1"/>
</dbReference>
<proteinExistence type="predicted"/>
<feature type="region of interest" description="Disordered" evidence="11">
    <location>
        <begin position="606"/>
        <end position="625"/>
    </location>
</feature>
<feature type="coiled-coil region" evidence="10">
    <location>
        <begin position="350"/>
        <end position="395"/>
    </location>
</feature>
<keyword evidence="2" id="KW-0964">Secreted</keyword>
<feature type="compositionally biased region" description="Basic and acidic residues" evidence="11">
    <location>
        <begin position="615"/>
        <end position="625"/>
    </location>
</feature>
<keyword evidence="3" id="KW-0272">Extracellular matrix</keyword>
<keyword evidence="8 9" id="KW-0424">Laminin EGF-like domain</keyword>
<organism evidence="14 15">
    <name type="scientific">Tetranychus urticae</name>
    <name type="common">Two-spotted spider mite</name>
    <dbReference type="NCBI Taxonomy" id="32264"/>
    <lineage>
        <taxon>Eukaryota</taxon>
        <taxon>Metazoa</taxon>
        <taxon>Ecdysozoa</taxon>
        <taxon>Arthropoda</taxon>
        <taxon>Chelicerata</taxon>
        <taxon>Arachnida</taxon>
        <taxon>Acari</taxon>
        <taxon>Acariformes</taxon>
        <taxon>Trombidiformes</taxon>
        <taxon>Prostigmata</taxon>
        <taxon>Eleutherengona</taxon>
        <taxon>Raphignathae</taxon>
        <taxon>Tetranychoidea</taxon>
        <taxon>Tetranychidae</taxon>
        <taxon>Tetranychus</taxon>
    </lineage>
</organism>
<dbReference type="PROSITE" id="PS50027">
    <property type="entry name" value="EGF_LAM_2"/>
    <property type="match status" value="1"/>
</dbReference>
<dbReference type="Proteomes" id="UP000015104">
    <property type="component" value="Unassembled WGS sequence"/>
</dbReference>
<keyword evidence="12" id="KW-0732">Signal</keyword>
<reference evidence="15" key="1">
    <citation type="submission" date="2011-08" db="EMBL/GenBank/DDBJ databases">
        <authorList>
            <person name="Rombauts S."/>
        </authorList>
    </citation>
    <scope>NUCLEOTIDE SEQUENCE</scope>
    <source>
        <strain evidence="15">London</strain>
    </source>
</reference>
<feature type="disulfide bond" evidence="9">
    <location>
        <begin position="59"/>
        <end position="68"/>
    </location>
</feature>
<evidence type="ECO:0000256" key="1">
    <source>
        <dbReference type="ARBA" id="ARBA00004498"/>
    </source>
</evidence>
<evidence type="ECO:0000313" key="15">
    <source>
        <dbReference type="Proteomes" id="UP000015104"/>
    </source>
</evidence>
<evidence type="ECO:0000256" key="6">
    <source>
        <dbReference type="ARBA" id="ARBA00023157"/>
    </source>
</evidence>
<evidence type="ECO:0000256" key="9">
    <source>
        <dbReference type="PROSITE-ProRule" id="PRU00460"/>
    </source>
</evidence>
<evidence type="ECO:0000259" key="13">
    <source>
        <dbReference type="PROSITE" id="PS50027"/>
    </source>
</evidence>
<reference evidence="14" key="2">
    <citation type="submission" date="2015-06" db="UniProtKB">
        <authorList>
            <consortium name="EnsemblMetazoa"/>
        </authorList>
    </citation>
    <scope>IDENTIFICATION</scope>
</reference>
<dbReference type="eggNOG" id="KOG0994">
    <property type="taxonomic scope" value="Eukaryota"/>
</dbReference>
<dbReference type="EMBL" id="CAEY01000080">
    <property type="status" value="NOT_ANNOTATED_CDS"/>
    <property type="molecule type" value="Genomic_DNA"/>
</dbReference>
<sequence>MLINPFILLQIVAIIFQSVFFNQVSLLQADLDEQGKSCDCDPSGSATMQCNKFDGSCVCLKGISGKKCDQCARGYLGLAPRCESCGECFENWDTTIQQLRDETLRLIERARKIKQTGAPGAYGKSFITIENKLLDAEILISGSNVTDADIGNVNKTIQELQREVDFLNQKISAAERDTDQTVQRTGQANLRLDELKLLARGLEAQNAELRENTTKLKADDVRSALNLTEDAYRRSLAAEKKVEDAIPNIYKSRKLRYGTEKLISSTNFDHEKSMENNRGSLSAISAKIKHLEDNIPDINKLVCGGRSTVDKCDYTCGGAGCSKCGDISCDAATTKAQSALNYGQDAEKILKELREKGEDEVRNTEEARRRSEEALREAQRAYDRAIAARNNSEAMSKEIQDLFNLIDEFMTAQSATPAEIRTVAENCLKIQISLTPEQILDLANKINVTLKNVKNIEKILDETEADLRRAQTLESEANFTKNRADEILGMAREVLNALAVAQEAQNEAANSIKNANEQFNRAQIDLDSISSETESIARQSEQAKIKIEELRKRLEGLRISFTKNTYSVTQASKEADIATDMAKAAEAEVGGLEAKFEEAKRKLAQKEADSGLQKKQSESIRSRAEKLAKDASEKLRLLQNIKDNYTNNEEDLTKYADGIEQMNKDMLNYLLIIEARSAFHKNCQT</sequence>
<accession>T1KHX5</accession>
<feature type="disulfide bond" evidence="9">
    <location>
        <begin position="38"/>
        <end position="50"/>
    </location>
</feature>
<keyword evidence="4" id="KW-0677">Repeat</keyword>
<name>T1KHX5_TETUR</name>
<evidence type="ECO:0000256" key="4">
    <source>
        <dbReference type="ARBA" id="ARBA00022737"/>
    </source>
</evidence>
<evidence type="ECO:0000256" key="2">
    <source>
        <dbReference type="ARBA" id="ARBA00022525"/>
    </source>
</evidence>
<evidence type="ECO:0000256" key="5">
    <source>
        <dbReference type="ARBA" id="ARBA00023054"/>
    </source>
</evidence>
<evidence type="ECO:0000256" key="11">
    <source>
        <dbReference type="SAM" id="MobiDB-lite"/>
    </source>
</evidence>
<evidence type="ECO:0000256" key="10">
    <source>
        <dbReference type="SAM" id="Coils"/>
    </source>
</evidence>
<comment type="subcellular location">
    <subcellularLocation>
        <location evidence="1">Secreted</location>
        <location evidence="1">Extracellular space</location>
        <location evidence="1">Extracellular matrix</location>
    </subcellularLocation>
</comment>
<dbReference type="FunFam" id="2.10.25.10:FF:000135">
    <property type="entry name" value="Laminin subunit beta 4"/>
    <property type="match status" value="1"/>
</dbReference>
<evidence type="ECO:0000313" key="14">
    <source>
        <dbReference type="EnsemblMetazoa" id="tetur11g05970.1"/>
    </source>
</evidence>
<evidence type="ECO:0000256" key="3">
    <source>
        <dbReference type="ARBA" id="ARBA00022530"/>
    </source>
</evidence>
<evidence type="ECO:0000256" key="8">
    <source>
        <dbReference type="ARBA" id="ARBA00023292"/>
    </source>
</evidence>
<dbReference type="STRING" id="32264.T1KHX5"/>
<keyword evidence="6 9" id="KW-1015">Disulfide bond</keyword>
<dbReference type="Gene3D" id="2.10.25.10">
    <property type="entry name" value="Laminin"/>
    <property type="match status" value="1"/>
</dbReference>
<comment type="caution">
    <text evidence="9">Lacks conserved residue(s) required for the propagation of feature annotation.</text>
</comment>
<dbReference type="EnsemblMetazoa" id="tetur11g05970.1">
    <property type="protein sequence ID" value="tetur11g05970.1"/>
    <property type="gene ID" value="tetur11g05970"/>
</dbReference>
<dbReference type="HOGENOM" id="CLU_418173_0_0_1"/>
<feature type="signal peptide" evidence="12">
    <location>
        <begin position="1"/>
        <end position="21"/>
    </location>
</feature>
<dbReference type="PROSITE" id="PS01248">
    <property type="entry name" value="EGF_LAM_1"/>
    <property type="match status" value="1"/>
</dbReference>
<feature type="domain" description="Laminin EGF-like" evidence="13">
    <location>
        <begin position="38"/>
        <end position="84"/>
    </location>
</feature>
<keyword evidence="7" id="KW-0325">Glycoprotein</keyword>
<feature type="chain" id="PRO_5007729028" description="Laminin EGF-like domain-containing protein" evidence="12">
    <location>
        <begin position="22"/>
        <end position="685"/>
    </location>
</feature>
<feature type="disulfide bond" evidence="9">
    <location>
        <begin position="40"/>
        <end position="57"/>
    </location>
</feature>
<dbReference type="SUPFAM" id="SSF57196">
    <property type="entry name" value="EGF/Laminin"/>
    <property type="match status" value="1"/>
</dbReference>
<feature type="coiled-coil region" evidence="10">
    <location>
        <begin position="150"/>
        <end position="219"/>
    </location>
</feature>
<dbReference type="AlphaFoldDB" id="T1KHX5"/>